<reference evidence="4 5" key="1">
    <citation type="submission" date="2022-11" db="EMBL/GenBank/DDBJ databases">
        <authorList>
            <person name="Caiyu Z."/>
        </authorList>
    </citation>
    <scope>NUCLEOTIDE SEQUENCE [LARGE SCALE GENOMIC DNA]</scope>
    <source>
        <strain evidence="4 5">YR-4</strain>
    </source>
</reference>
<dbReference type="InterPro" id="IPR038109">
    <property type="entry name" value="DNA_bind_recomb_sf"/>
</dbReference>
<dbReference type="InterPro" id="IPR036162">
    <property type="entry name" value="Resolvase-like_N_sf"/>
</dbReference>
<feature type="domain" description="Recombinase" evidence="3">
    <location>
        <begin position="155"/>
        <end position="279"/>
    </location>
</feature>
<dbReference type="Pfam" id="PF00239">
    <property type="entry name" value="Resolvase"/>
    <property type="match status" value="1"/>
</dbReference>
<gene>
    <name evidence="4" type="ORF">OUY18_13705</name>
</gene>
<keyword evidence="1" id="KW-0175">Coiled coil</keyword>
<dbReference type="Proteomes" id="UP001082703">
    <property type="component" value="Unassembled WGS sequence"/>
</dbReference>
<dbReference type="SUPFAM" id="SSF53041">
    <property type="entry name" value="Resolvase-like"/>
    <property type="match status" value="1"/>
</dbReference>
<dbReference type="Pfam" id="PF13408">
    <property type="entry name" value="Zn_ribbon_recom"/>
    <property type="match status" value="1"/>
</dbReference>
<feature type="coiled-coil region" evidence="1">
    <location>
        <begin position="405"/>
        <end position="432"/>
    </location>
</feature>
<evidence type="ECO:0000256" key="1">
    <source>
        <dbReference type="SAM" id="Coils"/>
    </source>
</evidence>
<dbReference type="Pfam" id="PF07508">
    <property type="entry name" value="Recombinase"/>
    <property type="match status" value="1"/>
</dbReference>
<dbReference type="Gene3D" id="3.40.50.1390">
    <property type="entry name" value="Resolvase, N-terminal catalytic domain"/>
    <property type="match status" value="1"/>
</dbReference>
<protein>
    <submittedName>
        <fullName evidence="4">Recombinase family protein</fullName>
    </submittedName>
</protein>
<proteinExistence type="predicted"/>
<dbReference type="InterPro" id="IPR025827">
    <property type="entry name" value="Zn_ribbon_recom_dom"/>
</dbReference>
<accession>A0ABT4BWM0</accession>
<dbReference type="CDD" id="cd00338">
    <property type="entry name" value="Ser_Recombinase"/>
    <property type="match status" value="1"/>
</dbReference>
<dbReference type="PANTHER" id="PTHR30461">
    <property type="entry name" value="DNA-INVERTASE FROM LAMBDOID PROPHAGE"/>
    <property type="match status" value="1"/>
</dbReference>
<evidence type="ECO:0000259" key="2">
    <source>
        <dbReference type="PROSITE" id="PS51736"/>
    </source>
</evidence>
<dbReference type="PROSITE" id="PS51737">
    <property type="entry name" value="RECOMBINASE_DNA_BIND"/>
    <property type="match status" value="1"/>
</dbReference>
<dbReference type="InterPro" id="IPR006119">
    <property type="entry name" value="Resolv_N"/>
</dbReference>
<dbReference type="Gene3D" id="3.90.1750.20">
    <property type="entry name" value="Putative Large Serine Recombinase, Chain B, Domain 2"/>
    <property type="match status" value="1"/>
</dbReference>
<dbReference type="PANTHER" id="PTHR30461:SF23">
    <property type="entry name" value="DNA RECOMBINASE-RELATED"/>
    <property type="match status" value="1"/>
</dbReference>
<comment type="caution">
    <text evidence="4">The sequence shown here is derived from an EMBL/GenBank/DDBJ whole genome shotgun (WGS) entry which is preliminary data.</text>
</comment>
<feature type="non-terminal residue" evidence="4">
    <location>
        <position position="504"/>
    </location>
</feature>
<name>A0ABT4BWM0_9FIRM</name>
<feature type="domain" description="Resolvase/invertase-type recombinase catalytic" evidence="2">
    <location>
        <begin position="3"/>
        <end position="147"/>
    </location>
</feature>
<dbReference type="InterPro" id="IPR011109">
    <property type="entry name" value="DNA_bind_recombinase_dom"/>
</dbReference>
<dbReference type="RefSeq" id="WP_268059343.1">
    <property type="nucleotide sequence ID" value="NZ_JAPOHA010000022.1"/>
</dbReference>
<dbReference type="InterPro" id="IPR050639">
    <property type="entry name" value="SSR_resolvase"/>
</dbReference>
<evidence type="ECO:0000259" key="3">
    <source>
        <dbReference type="PROSITE" id="PS51737"/>
    </source>
</evidence>
<organism evidence="4 5">
    <name type="scientific">Caproiciproducens galactitolivorans</name>
    <dbReference type="NCBI Taxonomy" id="642589"/>
    <lineage>
        <taxon>Bacteria</taxon>
        <taxon>Bacillati</taxon>
        <taxon>Bacillota</taxon>
        <taxon>Clostridia</taxon>
        <taxon>Eubacteriales</taxon>
        <taxon>Acutalibacteraceae</taxon>
        <taxon>Caproiciproducens</taxon>
    </lineage>
</organism>
<evidence type="ECO:0000313" key="4">
    <source>
        <dbReference type="EMBL" id="MCY1715306.1"/>
    </source>
</evidence>
<dbReference type="SMART" id="SM00857">
    <property type="entry name" value="Resolvase"/>
    <property type="match status" value="1"/>
</dbReference>
<dbReference type="PROSITE" id="PS51736">
    <property type="entry name" value="RECOMBINASES_3"/>
    <property type="match status" value="1"/>
</dbReference>
<dbReference type="EMBL" id="JAPOHA010000022">
    <property type="protein sequence ID" value="MCY1715306.1"/>
    <property type="molecule type" value="Genomic_DNA"/>
</dbReference>
<evidence type="ECO:0000313" key="5">
    <source>
        <dbReference type="Proteomes" id="UP001082703"/>
    </source>
</evidence>
<keyword evidence="5" id="KW-1185">Reference proteome</keyword>
<sequence>MKNAVIYARYSSDAQKETSIDDQIRDCKKFATDSDYRIIRIYRDDCVSGKTDSRNQFQQMLSDSAKELFDIVIVWKLDRFARNRNESAINKVKLKKNGVKVVSAMEHIPDGPEGIILESVLEGMAEYYIYDLMEKTTRGRIGVALQCKHTGGRPLLGYKVNPDRTYSIDEYNAETVRQIFHMYANGASYSEIIDEMNRQGRKTAAGKSFGKNSIHELLRNERFIGIYTYNKIPSENGKRNSHATKSEDKVIRIPDGIPAIISMDDWNAVQKKMQKNKHTQASYKAKIEYLLSGKIFCGECGGAMVGQSSGSHEKYSYYECSTKKRLRTCSKSNIKKETIENAVINYTIDYILSKEFRESLVDLILQQDDERRKSAQLIIGLKERIKQNQAAIDNIVKAIEAGIFTKTTKEKLESLENESELLSSQLLEAETMQSPQYTKEAISAWLSKIATKAKKSTDGNKYLLYSFVSAVYVYEDGTVKIIYNLGNKEQKITLSDLNGAGDRT</sequence>